<gene>
    <name evidence="3" type="ORF">Taro_046923</name>
</gene>
<keyword evidence="2" id="KW-0812">Transmembrane</keyword>
<protein>
    <recommendedName>
        <fullName evidence="5">RNase H type-1 domain-containing protein</fullName>
    </recommendedName>
</protein>
<reference evidence="3" key="1">
    <citation type="submission" date="2017-07" db="EMBL/GenBank/DDBJ databases">
        <title>Taro Niue Genome Assembly and Annotation.</title>
        <authorList>
            <person name="Atibalentja N."/>
            <person name="Keating K."/>
            <person name="Fields C.J."/>
        </authorList>
    </citation>
    <scope>NUCLEOTIDE SEQUENCE</scope>
    <source>
        <strain evidence="3">Niue_2</strain>
        <tissue evidence="3">Leaf</tissue>
    </source>
</reference>
<keyword evidence="2" id="KW-1133">Transmembrane helix</keyword>
<keyword evidence="4" id="KW-1185">Reference proteome</keyword>
<organism evidence="3 4">
    <name type="scientific">Colocasia esculenta</name>
    <name type="common">Wild taro</name>
    <name type="synonym">Arum esculentum</name>
    <dbReference type="NCBI Taxonomy" id="4460"/>
    <lineage>
        <taxon>Eukaryota</taxon>
        <taxon>Viridiplantae</taxon>
        <taxon>Streptophyta</taxon>
        <taxon>Embryophyta</taxon>
        <taxon>Tracheophyta</taxon>
        <taxon>Spermatophyta</taxon>
        <taxon>Magnoliopsida</taxon>
        <taxon>Liliopsida</taxon>
        <taxon>Araceae</taxon>
        <taxon>Aroideae</taxon>
        <taxon>Colocasieae</taxon>
        <taxon>Colocasia</taxon>
    </lineage>
</organism>
<feature type="transmembrane region" description="Helical" evidence="2">
    <location>
        <begin position="103"/>
        <end position="124"/>
    </location>
</feature>
<evidence type="ECO:0000313" key="3">
    <source>
        <dbReference type="EMBL" id="MQM13995.1"/>
    </source>
</evidence>
<keyword evidence="2" id="KW-0472">Membrane</keyword>
<accession>A0A843X648</accession>
<sequence>MITIEEANILSVFNLFPKVKVKYPNFVFRSLAPVGYTLHVDGASKGNPGNCGEGGCIRDSDGNFFAGFAFAYGKGDKMLRHVLVSGWDKFGPPAKQSMTGERLAAVIFGNVGLEACVLTWFWHVEAAWSVENTDRASFYEFFLLCGIAICRVVAFVTRQCPSSRSVTTREPDPRPMPRTRFSRSPPTDPGDPEGL</sequence>
<feature type="transmembrane region" description="Helical" evidence="2">
    <location>
        <begin position="136"/>
        <end position="156"/>
    </location>
</feature>
<name>A0A843X648_COLES</name>
<proteinExistence type="predicted"/>
<dbReference type="EMBL" id="NMUH01005917">
    <property type="protein sequence ID" value="MQM13995.1"/>
    <property type="molecule type" value="Genomic_DNA"/>
</dbReference>
<evidence type="ECO:0008006" key="5">
    <source>
        <dbReference type="Google" id="ProtNLM"/>
    </source>
</evidence>
<evidence type="ECO:0000256" key="2">
    <source>
        <dbReference type="SAM" id="Phobius"/>
    </source>
</evidence>
<dbReference type="Proteomes" id="UP000652761">
    <property type="component" value="Unassembled WGS sequence"/>
</dbReference>
<comment type="caution">
    <text evidence="3">The sequence shown here is derived from an EMBL/GenBank/DDBJ whole genome shotgun (WGS) entry which is preliminary data.</text>
</comment>
<evidence type="ECO:0000313" key="4">
    <source>
        <dbReference type="Proteomes" id="UP000652761"/>
    </source>
</evidence>
<evidence type="ECO:0000256" key="1">
    <source>
        <dbReference type="SAM" id="MobiDB-lite"/>
    </source>
</evidence>
<feature type="region of interest" description="Disordered" evidence="1">
    <location>
        <begin position="163"/>
        <end position="195"/>
    </location>
</feature>
<dbReference type="AlphaFoldDB" id="A0A843X648"/>